<dbReference type="GO" id="GO:0016887">
    <property type="term" value="F:ATP hydrolysis activity"/>
    <property type="evidence" value="ECO:0007669"/>
    <property type="project" value="InterPro"/>
</dbReference>
<dbReference type="GO" id="GO:0032300">
    <property type="term" value="C:mismatch repair complex"/>
    <property type="evidence" value="ECO:0007669"/>
    <property type="project" value="InterPro"/>
</dbReference>
<comment type="similarity">
    <text evidence="1">Belongs to the DNA mismatch repair MutL/HexB family.</text>
</comment>
<evidence type="ECO:0000313" key="2">
    <source>
        <dbReference type="EMBL" id="GAQ85943.1"/>
    </source>
</evidence>
<evidence type="ECO:0000313" key="3">
    <source>
        <dbReference type="Proteomes" id="UP000054558"/>
    </source>
</evidence>
<evidence type="ECO:0000256" key="1">
    <source>
        <dbReference type="ARBA" id="ARBA00006082"/>
    </source>
</evidence>
<sequence>MSALFKLPQEVHNQLRSSIVVTNLGQLVEELVCNSIDAGAQKIQVFFDPTTFRIQVLDDGHGISRDDLSVLGVGHATSKLKDLAGPESSPLTLGFRGEALSSIAQCASLTIVTKTRGAQAFRKVIKGGKCLSLELSSPSGEATKPIGIGTAVDVQDLFFNQPVKRKQLLSRSSKELEDLRERVLRLAFVHTEVVFEIINTVSQQRLLSTPRVRSPTELVECLFGFEAASGLQPVHHVADRVVLWGCITKKDSGQTVKGLQYLCILSRRILVVFDPPLELFNQVSSQS</sequence>
<dbReference type="GO" id="GO:0140664">
    <property type="term" value="F:ATP-dependent DNA damage sensor activity"/>
    <property type="evidence" value="ECO:0007669"/>
    <property type="project" value="InterPro"/>
</dbReference>
<dbReference type="STRING" id="105231.A0A1Y1I620"/>
<dbReference type="InterPro" id="IPR038973">
    <property type="entry name" value="MutL/Mlh/Pms-like"/>
</dbReference>
<organism evidence="2 3">
    <name type="scientific">Klebsormidium nitens</name>
    <name type="common">Green alga</name>
    <name type="synonym">Ulothrix nitens</name>
    <dbReference type="NCBI Taxonomy" id="105231"/>
    <lineage>
        <taxon>Eukaryota</taxon>
        <taxon>Viridiplantae</taxon>
        <taxon>Streptophyta</taxon>
        <taxon>Klebsormidiophyceae</taxon>
        <taxon>Klebsormidiales</taxon>
        <taxon>Klebsormidiaceae</taxon>
        <taxon>Klebsormidium</taxon>
    </lineage>
</organism>
<keyword evidence="3" id="KW-1185">Reference proteome</keyword>
<accession>A0A1Y1I620</accession>
<dbReference type="GO" id="GO:0006298">
    <property type="term" value="P:mismatch repair"/>
    <property type="evidence" value="ECO:0007669"/>
    <property type="project" value="InterPro"/>
</dbReference>
<dbReference type="PROSITE" id="PS00058">
    <property type="entry name" value="DNA_MISMATCH_REPAIR_1"/>
    <property type="match status" value="1"/>
</dbReference>
<dbReference type="AlphaFoldDB" id="A0A1Y1I620"/>
<gene>
    <name evidence="2" type="ORF">KFL_002620095</name>
</gene>
<dbReference type="OMA" id="VERSCAF"/>
<dbReference type="EMBL" id="DF237211">
    <property type="protein sequence ID" value="GAQ85943.1"/>
    <property type="molecule type" value="Genomic_DNA"/>
</dbReference>
<dbReference type="Gene3D" id="3.30.565.10">
    <property type="entry name" value="Histidine kinase-like ATPase, C-terminal domain"/>
    <property type="match status" value="1"/>
</dbReference>
<reference evidence="2 3" key="1">
    <citation type="journal article" date="2014" name="Nat. Commun.">
        <title>Klebsormidium flaccidum genome reveals primary factors for plant terrestrial adaptation.</title>
        <authorList>
            <person name="Hori K."/>
            <person name="Maruyama F."/>
            <person name="Fujisawa T."/>
            <person name="Togashi T."/>
            <person name="Yamamoto N."/>
            <person name="Seo M."/>
            <person name="Sato S."/>
            <person name="Yamada T."/>
            <person name="Mori H."/>
            <person name="Tajima N."/>
            <person name="Moriyama T."/>
            <person name="Ikeuchi M."/>
            <person name="Watanabe M."/>
            <person name="Wada H."/>
            <person name="Kobayashi K."/>
            <person name="Saito M."/>
            <person name="Masuda T."/>
            <person name="Sasaki-Sekimoto Y."/>
            <person name="Mashiguchi K."/>
            <person name="Awai K."/>
            <person name="Shimojima M."/>
            <person name="Masuda S."/>
            <person name="Iwai M."/>
            <person name="Nobusawa T."/>
            <person name="Narise T."/>
            <person name="Kondo S."/>
            <person name="Saito H."/>
            <person name="Sato R."/>
            <person name="Murakawa M."/>
            <person name="Ihara Y."/>
            <person name="Oshima-Yamada Y."/>
            <person name="Ohtaka K."/>
            <person name="Satoh M."/>
            <person name="Sonobe K."/>
            <person name="Ishii M."/>
            <person name="Ohtani R."/>
            <person name="Kanamori-Sato M."/>
            <person name="Honoki R."/>
            <person name="Miyazaki D."/>
            <person name="Mochizuki H."/>
            <person name="Umetsu J."/>
            <person name="Higashi K."/>
            <person name="Shibata D."/>
            <person name="Kamiya Y."/>
            <person name="Sato N."/>
            <person name="Nakamura Y."/>
            <person name="Tabata S."/>
            <person name="Ida S."/>
            <person name="Kurokawa K."/>
            <person name="Ohta H."/>
        </authorList>
    </citation>
    <scope>NUCLEOTIDE SEQUENCE [LARGE SCALE GENOMIC DNA]</scope>
    <source>
        <strain evidence="2 3">NIES-2285</strain>
    </source>
</reference>
<dbReference type="PANTHER" id="PTHR10073">
    <property type="entry name" value="DNA MISMATCH REPAIR PROTEIN MLH, PMS, MUTL"/>
    <property type="match status" value="1"/>
</dbReference>
<proteinExistence type="inferred from homology"/>
<dbReference type="SUPFAM" id="SSF55874">
    <property type="entry name" value="ATPase domain of HSP90 chaperone/DNA topoisomerase II/histidine kinase"/>
    <property type="match status" value="1"/>
</dbReference>
<protein>
    <submittedName>
        <fullName evidence="2">Uncharacterized protein</fullName>
    </submittedName>
</protein>
<dbReference type="OrthoDB" id="429932at2759"/>
<name>A0A1Y1I620_KLENI</name>
<dbReference type="InterPro" id="IPR036890">
    <property type="entry name" value="HATPase_C_sf"/>
</dbReference>
<dbReference type="InterPro" id="IPR014762">
    <property type="entry name" value="DNA_mismatch_repair_CS"/>
</dbReference>
<dbReference type="PANTHER" id="PTHR10073:SF47">
    <property type="entry name" value="DNA MISMATCH REPAIR PROTEIN MLH3"/>
    <property type="match status" value="1"/>
</dbReference>
<dbReference type="Pfam" id="PF13589">
    <property type="entry name" value="HATPase_c_3"/>
    <property type="match status" value="1"/>
</dbReference>
<dbReference type="Proteomes" id="UP000054558">
    <property type="component" value="Unassembled WGS sequence"/>
</dbReference>